<dbReference type="SUPFAM" id="SSF55961">
    <property type="entry name" value="Bet v1-like"/>
    <property type="match status" value="1"/>
</dbReference>
<dbReference type="PRINTS" id="PR00090">
    <property type="entry name" value="RNGDIOXGNASE"/>
</dbReference>
<comment type="caution">
    <text evidence="10">The sequence shown here is derived from an EMBL/GenBank/DDBJ whole genome shotgun (WGS) entry which is preliminary data.</text>
</comment>
<dbReference type="Gene3D" id="2.102.10.10">
    <property type="entry name" value="Rieske [2Fe-2S] iron-sulphur domain"/>
    <property type="match status" value="1"/>
</dbReference>
<accession>A0ABT3ZHH9</accession>
<evidence type="ECO:0000256" key="2">
    <source>
        <dbReference type="ARBA" id="ARBA00022714"/>
    </source>
</evidence>
<evidence type="ECO:0000256" key="8">
    <source>
        <dbReference type="ARBA" id="ARBA00023027"/>
    </source>
</evidence>
<proteinExistence type="inferred from homology"/>
<dbReference type="InterPro" id="IPR001663">
    <property type="entry name" value="Rng_hydr_dOase-A"/>
</dbReference>
<dbReference type="PANTHER" id="PTHR43756:SF1">
    <property type="entry name" value="3-PHENYLPROPIONATE_CINNAMIC ACID DIOXYGENASE SUBUNIT ALPHA"/>
    <property type="match status" value="1"/>
</dbReference>
<dbReference type="PROSITE" id="PS00570">
    <property type="entry name" value="RING_HYDROXYL_ALPHA"/>
    <property type="match status" value="1"/>
</dbReference>
<reference evidence="10" key="1">
    <citation type="submission" date="2022-11" db="EMBL/GenBank/DDBJ databases">
        <title>Robbsia betulipollinis sp. nov., isolated from pollen of birch (Betula pendula).</title>
        <authorList>
            <person name="Shi H."/>
            <person name="Ambika Manirajan B."/>
            <person name="Ratering S."/>
            <person name="Geissler-Plaum R."/>
            <person name="Schnell S."/>
        </authorList>
    </citation>
    <scope>NUCLEOTIDE SEQUENCE</scope>
    <source>
        <strain evidence="10">Bb-Pol-6</strain>
    </source>
</reference>
<gene>
    <name evidence="10" type="ORF">OVY01_01400</name>
</gene>
<dbReference type="InterPro" id="IPR015879">
    <property type="entry name" value="Ring_hydroxy_dOase_asu_C_dom"/>
</dbReference>
<dbReference type="Pfam" id="PF00848">
    <property type="entry name" value="Ring_hydroxyl_A"/>
    <property type="match status" value="1"/>
</dbReference>
<dbReference type="SUPFAM" id="SSF50022">
    <property type="entry name" value="ISP domain"/>
    <property type="match status" value="1"/>
</dbReference>
<evidence type="ECO:0000256" key="7">
    <source>
        <dbReference type="ARBA" id="ARBA00023014"/>
    </source>
</evidence>
<evidence type="ECO:0000313" key="11">
    <source>
        <dbReference type="Proteomes" id="UP001082899"/>
    </source>
</evidence>
<dbReference type="InterPro" id="IPR036922">
    <property type="entry name" value="Rieske_2Fe-2S_sf"/>
</dbReference>
<dbReference type="Proteomes" id="UP001082899">
    <property type="component" value="Unassembled WGS sequence"/>
</dbReference>
<name>A0ABT3ZHH9_9BURK</name>
<keyword evidence="5" id="KW-0560">Oxidoreductase</keyword>
<dbReference type="InterPro" id="IPR017941">
    <property type="entry name" value="Rieske_2Fe-2S"/>
</dbReference>
<keyword evidence="11" id="KW-1185">Reference proteome</keyword>
<dbReference type="InterPro" id="IPR015881">
    <property type="entry name" value="ARHD_Rieske_2Fe_2S"/>
</dbReference>
<keyword evidence="3" id="KW-0479">Metal-binding</keyword>
<dbReference type="EMBL" id="JAPMXC010000001">
    <property type="protein sequence ID" value="MCY0385917.1"/>
    <property type="molecule type" value="Genomic_DNA"/>
</dbReference>
<dbReference type="PROSITE" id="PS51296">
    <property type="entry name" value="RIESKE"/>
    <property type="match status" value="1"/>
</dbReference>
<dbReference type="Gene3D" id="3.90.380.10">
    <property type="entry name" value="Naphthalene 1,2-dioxygenase Alpha Subunit, Chain A, domain 1"/>
    <property type="match status" value="1"/>
</dbReference>
<keyword evidence="8" id="KW-0520">NAD</keyword>
<keyword evidence="4" id="KW-0223">Dioxygenase</keyword>
<protein>
    <submittedName>
        <fullName evidence="10">Rieske 2Fe-2S domain-containing protein</fullName>
    </submittedName>
</protein>
<evidence type="ECO:0000256" key="3">
    <source>
        <dbReference type="ARBA" id="ARBA00022723"/>
    </source>
</evidence>
<organism evidence="10 11">
    <name type="scientific">Robbsia betulipollinis</name>
    <dbReference type="NCBI Taxonomy" id="2981849"/>
    <lineage>
        <taxon>Bacteria</taxon>
        <taxon>Pseudomonadati</taxon>
        <taxon>Pseudomonadota</taxon>
        <taxon>Betaproteobacteria</taxon>
        <taxon>Burkholderiales</taxon>
        <taxon>Burkholderiaceae</taxon>
        <taxon>Robbsia</taxon>
    </lineage>
</organism>
<evidence type="ECO:0000313" key="10">
    <source>
        <dbReference type="EMBL" id="MCY0385917.1"/>
    </source>
</evidence>
<evidence type="ECO:0000256" key="1">
    <source>
        <dbReference type="ARBA" id="ARBA00008751"/>
    </source>
</evidence>
<comment type="similarity">
    <text evidence="1">Belongs to the bacterial ring-hydroxylating dioxygenase alpha subunit family.</text>
</comment>
<evidence type="ECO:0000256" key="6">
    <source>
        <dbReference type="ARBA" id="ARBA00023004"/>
    </source>
</evidence>
<dbReference type="Pfam" id="PF00355">
    <property type="entry name" value="Rieske"/>
    <property type="match status" value="1"/>
</dbReference>
<feature type="domain" description="Rieske" evidence="9">
    <location>
        <begin position="56"/>
        <end position="165"/>
    </location>
</feature>
<evidence type="ECO:0000259" key="9">
    <source>
        <dbReference type="PROSITE" id="PS51296"/>
    </source>
</evidence>
<dbReference type="RefSeq" id="WP_267845067.1">
    <property type="nucleotide sequence ID" value="NZ_JAPMXC010000001.1"/>
</dbReference>
<evidence type="ECO:0000256" key="5">
    <source>
        <dbReference type="ARBA" id="ARBA00023002"/>
    </source>
</evidence>
<dbReference type="PANTHER" id="PTHR43756">
    <property type="entry name" value="CHOLINE MONOOXYGENASE, CHLOROPLASTIC"/>
    <property type="match status" value="1"/>
</dbReference>
<keyword evidence="2" id="KW-0001">2Fe-2S</keyword>
<keyword evidence="6" id="KW-0408">Iron</keyword>
<evidence type="ECO:0000256" key="4">
    <source>
        <dbReference type="ARBA" id="ARBA00022964"/>
    </source>
</evidence>
<sequence>MDTPHDSRHHALHDARTGTCGDAYAALVQEHRVHRSLYTDRAIFEAEMNTVFGQTWTFLAHESEIPNPNDYVRKRLGLRPIVVTRAADGTLHAVLNRCTHRGATVCRHDSGNARRFTCPYHNWTFANTGELVGVPIVAGYGPGFDKGELGLGKLRVETYRGFVFGTFNQALPDLKTHLGQAAAHLDQWLDRWPGAKLVVRHGATKLRCNGNWKLVYDNSADGYHPGFSHLSLLRMRKDRYGGGVDMQWVSGDVDAGLQTVTDLGNGNTFLDQRAEITAYWPQAAPMPGENAYESTLRARLGDAGADAALDMVMGSGMNLNIFPNLLIIGNQLQVIEPFDVDHSELSWYATSLEADDLPPEITALRMRLQEDFPAFGEPDDLANFEACQEGLRIAEMEWVHTGRHLDTGREGMTPEGLPTSVVSSELPIRAFWKQWKTLMNGQPARIGAAPAGLCAGDDA</sequence>
<keyword evidence="7" id="KW-0411">Iron-sulfur</keyword>